<dbReference type="UniPathway" id="UPA00094"/>
<evidence type="ECO:0000256" key="1">
    <source>
        <dbReference type="ARBA" id="ARBA00003761"/>
    </source>
</evidence>
<dbReference type="EMBL" id="LIDM01000131">
    <property type="protein sequence ID" value="KRP32330.1"/>
    <property type="molecule type" value="Genomic_DNA"/>
</dbReference>
<keyword evidence="3 4" id="KW-0092">Biotin</keyword>
<gene>
    <name evidence="6" type="ORF">ABS32_04110</name>
</gene>
<dbReference type="PROSITE" id="PS50968">
    <property type="entry name" value="BIOTINYL_LIPOYL"/>
    <property type="match status" value="1"/>
</dbReference>
<dbReference type="Pfam" id="PF00364">
    <property type="entry name" value="Biotin_lipoyl"/>
    <property type="match status" value="1"/>
</dbReference>
<dbReference type="InterPro" id="IPR000089">
    <property type="entry name" value="Biotin_lipoyl"/>
</dbReference>
<dbReference type="GO" id="GO:0006633">
    <property type="term" value="P:fatty acid biosynthetic process"/>
    <property type="evidence" value="ECO:0007669"/>
    <property type="project" value="UniProtKB-UniPathway"/>
</dbReference>
<organism evidence="6 7">
    <name type="scientific">Verrucomicrobia subdivision 6 bacterium BACL9 MAG-120820-bin42</name>
    <dbReference type="NCBI Taxonomy" id="1655634"/>
    <lineage>
        <taxon>Bacteria</taxon>
        <taxon>Pseudomonadati</taxon>
        <taxon>Verrucomicrobiota</taxon>
        <taxon>Verrucomicrobiia</taxon>
        <taxon>Verrucomicrobiales</taxon>
        <taxon>Verrucomicrobia subdivision 6</taxon>
    </lineage>
</organism>
<sequence length="157" mass="16723">MDIKEIKAVIDLMRKNSLSEFEYEKDGTKIRIQRGPDGKPQVFSSSPNLLTAPTLVPVSATLPPTPIPMAAPTPPGETLPTINSPMVGTFYGSPAPDAPAYVSVGSAVTPESVVCIIEAMKVMNEIKAEMSGTITEILAESGKPVEFGKPLFRIRPA</sequence>
<dbReference type="InterPro" id="IPR011053">
    <property type="entry name" value="Single_hybrid_motif"/>
</dbReference>
<reference evidence="6 7" key="1">
    <citation type="submission" date="2015-10" db="EMBL/GenBank/DDBJ databases">
        <title>Metagenome-Assembled Genomes uncover a global brackish microbiome.</title>
        <authorList>
            <person name="Hugerth L.W."/>
            <person name="Larsson J."/>
            <person name="Alneberg J."/>
            <person name="Lindh M.V."/>
            <person name="Legrand C."/>
            <person name="Pinhassi J."/>
            <person name="Andersson A.F."/>
        </authorList>
    </citation>
    <scope>NUCLEOTIDE SEQUENCE [LARGE SCALE GENOMIC DNA]</scope>
    <source>
        <strain evidence="6">BACL9 MAG-120820-bin42</strain>
    </source>
</reference>
<name>A0A0R2X8F7_9BACT</name>
<evidence type="ECO:0000256" key="4">
    <source>
        <dbReference type="RuleBase" id="RU364072"/>
    </source>
</evidence>
<dbReference type="PANTHER" id="PTHR45266:SF3">
    <property type="entry name" value="OXALOACETATE DECARBOXYLASE ALPHA CHAIN"/>
    <property type="match status" value="1"/>
</dbReference>
<keyword evidence="4" id="KW-0276">Fatty acid metabolism</keyword>
<dbReference type="GO" id="GO:0009317">
    <property type="term" value="C:acetyl-CoA carboxylase complex"/>
    <property type="evidence" value="ECO:0007669"/>
    <property type="project" value="InterPro"/>
</dbReference>
<evidence type="ECO:0000313" key="6">
    <source>
        <dbReference type="EMBL" id="KRP32330.1"/>
    </source>
</evidence>
<feature type="domain" description="Lipoyl-binding" evidence="5">
    <location>
        <begin position="79"/>
        <end position="155"/>
    </location>
</feature>
<protein>
    <recommendedName>
        <fullName evidence="2 4">Biotin carboxyl carrier protein of acetyl-CoA carboxylase</fullName>
    </recommendedName>
</protein>
<dbReference type="SUPFAM" id="SSF51230">
    <property type="entry name" value="Single hybrid motif"/>
    <property type="match status" value="1"/>
</dbReference>
<proteinExistence type="predicted"/>
<dbReference type="NCBIfam" id="TIGR00531">
    <property type="entry name" value="BCCP"/>
    <property type="match status" value="1"/>
</dbReference>
<dbReference type="Gene3D" id="2.40.50.100">
    <property type="match status" value="1"/>
</dbReference>
<comment type="function">
    <text evidence="1 4">This protein is a component of the acetyl coenzyme A carboxylase complex; first, biotin carboxylase catalyzes the carboxylation of the carrier protein and then the transcarboxylase transfers the carboxyl group to form malonyl-CoA.</text>
</comment>
<keyword evidence="4" id="KW-0444">Lipid biosynthesis</keyword>
<evidence type="ECO:0000259" key="5">
    <source>
        <dbReference type="PROSITE" id="PS50968"/>
    </source>
</evidence>
<keyword evidence="4" id="KW-0443">Lipid metabolism</keyword>
<evidence type="ECO:0000256" key="2">
    <source>
        <dbReference type="ARBA" id="ARBA00017562"/>
    </source>
</evidence>
<accession>A0A0R2X8F7</accession>
<dbReference type="GO" id="GO:0003989">
    <property type="term" value="F:acetyl-CoA carboxylase activity"/>
    <property type="evidence" value="ECO:0007669"/>
    <property type="project" value="InterPro"/>
</dbReference>
<dbReference type="PRINTS" id="PR01071">
    <property type="entry name" value="ACOABIOTINCC"/>
</dbReference>
<dbReference type="PANTHER" id="PTHR45266">
    <property type="entry name" value="OXALOACETATE DECARBOXYLASE ALPHA CHAIN"/>
    <property type="match status" value="1"/>
</dbReference>
<comment type="caution">
    <text evidence="6">The sequence shown here is derived from an EMBL/GenBank/DDBJ whole genome shotgun (WGS) entry which is preliminary data.</text>
</comment>
<dbReference type="InterPro" id="IPR050709">
    <property type="entry name" value="Biotin_Carboxyl_Carrier/Decarb"/>
</dbReference>
<dbReference type="Proteomes" id="UP000051557">
    <property type="component" value="Unassembled WGS sequence"/>
</dbReference>
<dbReference type="AlphaFoldDB" id="A0A0R2X8F7"/>
<evidence type="ECO:0000256" key="3">
    <source>
        <dbReference type="ARBA" id="ARBA00023267"/>
    </source>
</evidence>
<keyword evidence="4" id="KW-0275">Fatty acid biosynthesis</keyword>
<evidence type="ECO:0000313" key="7">
    <source>
        <dbReference type="Proteomes" id="UP000051557"/>
    </source>
</evidence>
<dbReference type="CDD" id="cd06850">
    <property type="entry name" value="biotinyl_domain"/>
    <property type="match status" value="1"/>
</dbReference>
<comment type="pathway">
    <text evidence="4">Lipid metabolism; fatty acid biosynthesis.</text>
</comment>
<dbReference type="InterPro" id="IPR001249">
    <property type="entry name" value="AcCoA_biotinCC"/>
</dbReference>